<dbReference type="InterPro" id="IPR013655">
    <property type="entry name" value="PAS_fold_3"/>
</dbReference>
<dbReference type="SMART" id="SM00387">
    <property type="entry name" value="HATPase_c"/>
    <property type="match status" value="1"/>
</dbReference>
<reference evidence="13 14" key="2">
    <citation type="journal article" date="2011" name="PLoS ONE">
        <title>The Cyst-Dividing Bacterium Ramlibacter tataouinensis TTB310 Genome Reveals a Well-Stocked Toolbox for Adaptation to a Desert Environment.</title>
        <authorList>
            <person name="De Luca G."/>
            <person name="Barakat M."/>
            <person name="Ortet P."/>
            <person name="Fochesato S."/>
            <person name="Jourlin-Castelli C."/>
            <person name="Ansaldi M."/>
            <person name="Py B."/>
            <person name="Fichant G."/>
            <person name="Coutinho P.M."/>
            <person name="Voulhoux R."/>
            <person name="Bastien O."/>
            <person name="Marechal E."/>
            <person name="Henrissat B."/>
            <person name="Quentin Y."/>
            <person name="Noirot P."/>
            <person name="Filloux A."/>
            <person name="Mejean V."/>
            <person name="Dubow M.S."/>
            <person name="Barras F."/>
            <person name="Barbe V."/>
            <person name="Weissenbach J."/>
            <person name="Mihalcescu I."/>
            <person name="Vermeglio A."/>
            <person name="Achouak W."/>
            <person name="Heulin T."/>
        </authorList>
    </citation>
    <scope>NUCLEOTIDE SEQUENCE [LARGE SCALE GENOMIC DNA]</scope>
    <source>
        <strain evidence="14">ATCC BAA-407 / DSM 14655 / LMG 21543 / TTB310</strain>
    </source>
</reference>
<dbReference type="HOGENOM" id="CLU_000445_114_15_4"/>
<evidence type="ECO:0000256" key="6">
    <source>
        <dbReference type="ARBA" id="ARBA00022777"/>
    </source>
</evidence>
<dbReference type="InterPro" id="IPR011006">
    <property type="entry name" value="CheY-like_superfamily"/>
</dbReference>
<evidence type="ECO:0000259" key="12">
    <source>
        <dbReference type="PROSITE" id="PS50110"/>
    </source>
</evidence>
<dbReference type="InterPro" id="IPR013656">
    <property type="entry name" value="PAS_4"/>
</dbReference>
<dbReference type="FunFam" id="3.30.565.10:FF:000006">
    <property type="entry name" value="Sensor histidine kinase WalK"/>
    <property type="match status" value="1"/>
</dbReference>
<dbReference type="InterPro" id="IPR035965">
    <property type="entry name" value="PAS-like_dom_sf"/>
</dbReference>
<evidence type="ECO:0000256" key="8">
    <source>
        <dbReference type="ARBA" id="ARBA00023136"/>
    </source>
</evidence>
<evidence type="ECO:0000256" key="1">
    <source>
        <dbReference type="ARBA" id="ARBA00000085"/>
    </source>
</evidence>
<dbReference type="PROSITE" id="PS50109">
    <property type="entry name" value="HIS_KIN"/>
    <property type="match status" value="1"/>
</dbReference>
<dbReference type="AlphaFoldDB" id="F5Y3E7"/>
<dbReference type="InterPro" id="IPR036890">
    <property type="entry name" value="HATPase_C_sf"/>
</dbReference>
<feature type="region of interest" description="Disordered" evidence="10">
    <location>
        <begin position="547"/>
        <end position="566"/>
    </location>
</feature>
<evidence type="ECO:0000256" key="5">
    <source>
        <dbReference type="ARBA" id="ARBA00022679"/>
    </source>
</evidence>
<evidence type="ECO:0000256" key="7">
    <source>
        <dbReference type="ARBA" id="ARBA00023012"/>
    </source>
</evidence>
<evidence type="ECO:0000313" key="13">
    <source>
        <dbReference type="EMBL" id="AEG92421.1"/>
    </source>
</evidence>
<evidence type="ECO:0000256" key="9">
    <source>
        <dbReference type="PROSITE-ProRule" id="PRU00169"/>
    </source>
</evidence>
<dbReference type="InterPro" id="IPR005467">
    <property type="entry name" value="His_kinase_dom"/>
</dbReference>
<proteinExistence type="predicted"/>
<dbReference type="eggNOG" id="COG0745">
    <property type="taxonomic scope" value="Bacteria"/>
</dbReference>
<keyword evidence="7" id="KW-0902">Two-component regulatory system</keyword>
<dbReference type="FunFam" id="1.10.287.130:FF:000001">
    <property type="entry name" value="Two-component sensor histidine kinase"/>
    <property type="match status" value="1"/>
</dbReference>
<dbReference type="InterPro" id="IPR036097">
    <property type="entry name" value="HisK_dim/P_sf"/>
</dbReference>
<evidence type="ECO:0000313" key="14">
    <source>
        <dbReference type="Proteomes" id="UP000008385"/>
    </source>
</evidence>
<organism evidence="13 14">
    <name type="scientific">Ramlibacter tataouinensis (strain ATCC BAA-407 / DSM 14655 / LMG 21543 / TTB310)</name>
    <dbReference type="NCBI Taxonomy" id="365046"/>
    <lineage>
        <taxon>Bacteria</taxon>
        <taxon>Pseudomonadati</taxon>
        <taxon>Pseudomonadota</taxon>
        <taxon>Betaproteobacteria</taxon>
        <taxon>Burkholderiales</taxon>
        <taxon>Comamonadaceae</taxon>
        <taxon>Ramlibacter</taxon>
    </lineage>
</organism>
<dbReference type="PRINTS" id="PR00344">
    <property type="entry name" value="BCTRLSENSOR"/>
</dbReference>
<dbReference type="Gene3D" id="3.30.450.20">
    <property type="entry name" value="PAS domain"/>
    <property type="match status" value="2"/>
</dbReference>
<name>F5Y3E7_RAMTT</name>
<dbReference type="SUPFAM" id="SSF55785">
    <property type="entry name" value="PYP-like sensor domain (PAS domain)"/>
    <property type="match status" value="2"/>
</dbReference>
<dbReference type="SMART" id="SM00388">
    <property type="entry name" value="HisKA"/>
    <property type="match status" value="1"/>
</dbReference>
<gene>
    <name evidence="13" type="ordered locus">Rta_13340</name>
</gene>
<dbReference type="SMART" id="SM00448">
    <property type="entry name" value="REC"/>
    <property type="match status" value="1"/>
</dbReference>
<dbReference type="CDD" id="cd00130">
    <property type="entry name" value="PAS"/>
    <property type="match status" value="1"/>
</dbReference>
<comment type="subcellular location">
    <subcellularLocation>
        <location evidence="2">Cell inner membrane</location>
        <topology evidence="2">Multi-pass membrane protein</topology>
    </subcellularLocation>
</comment>
<keyword evidence="4 9" id="KW-0597">Phosphoprotein</keyword>
<reference evidence="14" key="1">
    <citation type="submission" date="2006-01" db="EMBL/GenBank/DDBJ databases">
        <title>Genome of the cyst-dividing bacterium Ramlibacter tataouinensis.</title>
        <authorList>
            <person name="Barakat M."/>
            <person name="Ortet P."/>
            <person name="De Luca G."/>
            <person name="Jourlin-Castelli C."/>
            <person name="Ansaldi M."/>
            <person name="Py B."/>
            <person name="Fichant G."/>
            <person name="Coutinho P."/>
            <person name="Voulhoux R."/>
            <person name="Bastien O."/>
            <person name="Roy S."/>
            <person name="Marechal E."/>
            <person name="Henrissat B."/>
            <person name="Quentin Y."/>
            <person name="Noirot P."/>
            <person name="Filloux A."/>
            <person name="Mejean V."/>
            <person name="DuBow M."/>
            <person name="Barras F."/>
            <person name="Heulin T."/>
        </authorList>
    </citation>
    <scope>NUCLEOTIDE SEQUENCE [LARGE SCALE GENOMIC DNA]</scope>
    <source>
        <strain evidence="14">ATCC BAA-407 / DSM 14655 / LMG 21543 / TTB310</strain>
    </source>
</reference>
<dbReference type="Pfam" id="PF00512">
    <property type="entry name" value="HisKA"/>
    <property type="match status" value="1"/>
</dbReference>
<dbReference type="Pfam" id="PF00072">
    <property type="entry name" value="Response_reg"/>
    <property type="match status" value="1"/>
</dbReference>
<evidence type="ECO:0000256" key="2">
    <source>
        <dbReference type="ARBA" id="ARBA00004429"/>
    </source>
</evidence>
<dbReference type="Gene3D" id="3.30.565.10">
    <property type="entry name" value="Histidine kinase-like ATPase, C-terminal domain"/>
    <property type="match status" value="1"/>
</dbReference>
<dbReference type="STRING" id="365046.Rta_13340"/>
<dbReference type="GO" id="GO:0000155">
    <property type="term" value="F:phosphorelay sensor kinase activity"/>
    <property type="evidence" value="ECO:0007669"/>
    <property type="project" value="InterPro"/>
</dbReference>
<dbReference type="InterPro" id="IPR004358">
    <property type="entry name" value="Sig_transdc_His_kin-like_C"/>
</dbReference>
<dbReference type="InterPro" id="IPR001789">
    <property type="entry name" value="Sig_transdc_resp-reg_receiver"/>
</dbReference>
<dbReference type="Pfam" id="PF02518">
    <property type="entry name" value="HATPase_c"/>
    <property type="match status" value="1"/>
</dbReference>
<dbReference type="PANTHER" id="PTHR43047">
    <property type="entry name" value="TWO-COMPONENT HISTIDINE PROTEIN KINASE"/>
    <property type="match status" value="1"/>
</dbReference>
<dbReference type="SUPFAM" id="SSF55874">
    <property type="entry name" value="ATPase domain of HSP90 chaperone/DNA topoisomerase II/histidine kinase"/>
    <property type="match status" value="1"/>
</dbReference>
<dbReference type="SUPFAM" id="SSF47384">
    <property type="entry name" value="Homodimeric domain of signal transducing histidine kinase"/>
    <property type="match status" value="1"/>
</dbReference>
<comment type="catalytic activity">
    <reaction evidence="1">
        <text>ATP + protein L-histidine = ADP + protein N-phospho-L-histidine.</text>
        <dbReference type="EC" id="2.7.13.3"/>
    </reaction>
</comment>
<dbReference type="Gene3D" id="2.10.70.100">
    <property type="match status" value="1"/>
</dbReference>
<evidence type="ECO:0000259" key="11">
    <source>
        <dbReference type="PROSITE" id="PS50109"/>
    </source>
</evidence>
<keyword evidence="14" id="KW-1185">Reference proteome</keyword>
<keyword evidence="6 13" id="KW-0418">Kinase</keyword>
<sequence length="686" mass="75581">MAGMDGFSFTGGSAIHRLLQQAQSQHSRLGKPGDWPVALRVMVSAMLDSKQAMSVVWGDERILLYNDAYLPFLQEKHPAAFGQPLEQVWAEIWPQIGPLVDRARSGEAFQIDDMPLVLQRNGKRDPGWFTFFYAPLRDEDGRIQGMYSSVVETTARVLEEQRKTQLLELSDQRVAQRTAELEAARKEAVEFSQRLQFTLDAAEIGDWYLDLERDTAYRSRRHDQCFGYSEPIEEWGFEKFIAHVHPEDRAHVRRQFAEALSELKGWRFECRVVWPDQSVHWIAAHGFVHHMDRTPKTMTGIVLDITERKLNEQEIVHANARKDEYLAMLAHELRNPLAPISAAAAVLQLGARDEERVRKAAEVISRQVRHMTGIVNDLLDVSRVTRGKVALEKAPLDLKNVVASAIEQARPLIEARHHHLEVHLPPEPASVHGDFKRLVQVFANLLTNASKFTPDSGRIMVAIAVEAGQVRVTVADTGIGMEPALLGRAFDLFTQGERAADRSEGGLGIGLALVKSLVALHGGEVSAASEGPSRGSTFEVALPLLAQDADSGGPPDRPGQAPTGRPGLSILIVDDNRDAGDLLGLVCQTLGHSVQVVYGSAQALAHAEKVTHDVYLLDIGLPEMDGYALAARLRGTARAARFIAVTGYGMEQDKGIAKATGFDEYLVKPVDAGRLAELLAAEGPQK</sequence>
<dbReference type="EMBL" id="CP000245">
    <property type="protein sequence ID" value="AEG92421.1"/>
    <property type="molecule type" value="Genomic_DNA"/>
</dbReference>
<dbReference type="eggNOG" id="COG2202">
    <property type="taxonomic scope" value="Bacteria"/>
</dbReference>
<dbReference type="Gene3D" id="3.40.50.2300">
    <property type="match status" value="1"/>
</dbReference>
<dbReference type="PATRIC" id="fig|365046.3.peg.1362"/>
<dbReference type="eggNOG" id="COG5002">
    <property type="taxonomic scope" value="Bacteria"/>
</dbReference>
<keyword evidence="8" id="KW-0472">Membrane</keyword>
<dbReference type="SUPFAM" id="SSF52172">
    <property type="entry name" value="CheY-like"/>
    <property type="match status" value="1"/>
</dbReference>
<feature type="modified residue" description="4-aspartylphosphate" evidence="9">
    <location>
        <position position="618"/>
    </location>
</feature>
<dbReference type="KEGG" id="rta:Rta_13340"/>
<feature type="domain" description="Histidine kinase" evidence="11">
    <location>
        <begin position="328"/>
        <end position="546"/>
    </location>
</feature>
<dbReference type="GO" id="GO:0009927">
    <property type="term" value="F:histidine phosphotransfer kinase activity"/>
    <property type="evidence" value="ECO:0007669"/>
    <property type="project" value="TreeGrafter"/>
</dbReference>
<dbReference type="InterPro" id="IPR003661">
    <property type="entry name" value="HisK_dim/P_dom"/>
</dbReference>
<dbReference type="InterPro" id="IPR000014">
    <property type="entry name" value="PAS"/>
</dbReference>
<dbReference type="CDD" id="cd00082">
    <property type="entry name" value="HisKA"/>
    <property type="match status" value="1"/>
</dbReference>
<keyword evidence="5" id="KW-0808">Transferase</keyword>
<dbReference type="PROSITE" id="PS50110">
    <property type="entry name" value="RESPONSE_REGULATORY"/>
    <property type="match status" value="1"/>
</dbReference>
<protein>
    <recommendedName>
        <fullName evidence="3">histidine kinase</fullName>
        <ecNumber evidence="3">2.7.13.3</ecNumber>
    </recommendedName>
</protein>
<dbReference type="GO" id="GO:0005886">
    <property type="term" value="C:plasma membrane"/>
    <property type="evidence" value="ECO:0007669"/>
    <property type="project" value="UniProtKB-SubCell"/>
</dbReference>
<evidence type="ECO:0000256" key="3">
    <source>
        <dbReference type="ARBA" id="ARBA00012438"/>
    </source>
</evidence>
<evidence type="ECO:0000256" key="10">
    <source>
        <dbReference type="SAM" id="MobiDB-lite"/>
    </source>
</evidence>
<dbReference type="Pfam" id="PF08448">
    <property type="entry name" value="PAS_4"/>
    <property type="match status" value="1"/>
</dbReference>
<dbReference type="Proteomes" id="UP000008385">
    <property type="component" value="Chromosome"/>
</dbReference>
<dbReference type="PANTHER" id="PTHR43047:SF72">
    <property type="entry name" value="OSMOSENSING HISTIDINE PROTEIN KINASE SLN1"/>
    <property type="match status" value="1"/>
</dbReference>
<dbReference type="Pfam" id="PF08447">
    <property type="entry name" value="PAS_3"/>
    <property type="match status" value="1"/>
</dbReference>
<dbReference type="Gene3D" id="1.10.287.130">
    <property type="match status" value="1"/>
</dbReference>
<accession>F5Y3E7</accession>
<dbReference type="EC" id="2.7.13.3" evidence="3"/>
<dbReference type="NCBIfam" id="TIGR00229">
    <property type="entry name" value="sensory_box"/>
    <property type="match status" value="1"/>
</dbReference>
<dbReference type="InterPro" id="IPR003594">
    <property type="entry name" value="HATPase_dom"/>
</dbReference>
<feature type="domain" description="Response regulatory" evidence="12">
    <location>
        <begin position="569"/>
        <end position="683"/>
    </location>
</feature>
<evidence type="ECO:0000256" key="4">
    <source>
        <dbReference type="ARBA" id="ARBA00022553"/>
    </source>
</evidence>